<evidence type="ECO:0000256" key="1">
    <source>
        <dbReference type="SAM" id="Phobius"/>
    </source>
</evidence>
<dbReference type="Proteomes" id="UP000694888">
    <property type="component" value="Unplaced"/>
</dbReference>
<dbReference type="GeneID" id="106013411"/>
<evidence type="ECO:0000313" key="3">
    <source>
        <dbReference type="RefSeq" id="XP_012944538.1"/>
    </source>
</evidence>
<sequence length="264" mass="28917">MWISLGQNFSPLVKKTPFLPLPATDRCDVTGNSSDLLYSMTWTTVGMDNLTTSTTTPFVMTTAESLADDGPQGIEQMYSMSYQWLATVGIVLTLVVGMLGSLCTGLNKPGDVDPRYLISVVDTFLIFLPPSLKRWLSGLGTQFMDEKYKARFPDPQEKKNIMMMDIEVQPPPGDDVTDALMPNGDKTTYFDDVTDALMPNGDKTTYFDDVTDALMPNGDKTAYFDDIKESEVISHTGGNATNNDDVIVINNAAPLSSDSAKKSE</sequence>
<gene>
    <name evidence="3" type="primary">LOC106013411</name>
</gene>
<keyword evidence="2" id="KW-1185">Reference proteome</keyword>
<name>A0ABM1ABJ0_APLCA</name>
<keyword evidence="1" id="KW-0472">Membrane</keyword>
<protein>
    <submittedName>
        <fullName evidence="3">Uncharacterized protein LOC106013411</fullName>
    </submittedName>
</protein>
<dbReference type="RefSeq" id="XP_012944538.1">
    <property type="nucleotide sequence ID" value="XM_013089084.1"/>
</dbReference>
<keyword evidence="1" id="KW-0812">Transmembrane</keyword>
<keyword evidence="1" id="KW-1133">Transmembrane helix</keyword>
<proteinExistence type="predicted"/>
<reference evidence="3" key="1">
    <citation type="submission" date="2025-08" db="UniProtKB">
        <authorList>
            <consortium name="RefSeq"/>
        </authorList>
    </citation>
    <scope>IDENTIFICATION</scope>
</reference>
<feature type="transmembrane region" description="Helical" evidence="1">
    <location>
        <begin position="84"/>
        <end position="102"/>
    </location>
</feature>
<accession>A0ABM1ABJ0</accession>
<organism evidence="2 3">
    <name type="scientific">Aplysia californica</name>
    <name type="common">California sea hare</name>
    <dbReference type="NCBI Taxonomy" id="6500"/>
    <lineage>
        <taxon>Eukaryota</taxon>
        <taxon>Metazoa</taxon>
        <taxon>Spiralia</taxon>
        <taxon>Lophotrochozoa</taxon>
        <taxon>Mollusca</taxon>
        <taxon>Gastropoda</taxon>
        <taxon>Heterobranchia</taxon>
        <taxon>Euthyneura</taxon>
        <taxon>Tectipleura</taxon>
        <taxon>Aplysiida</taxon>
        <taxon>Aplysioidea</taxon>
        <taxon>Aplysiidae</taxon>
        <taxon>Aplysia</taxon>
    </lineage>
</organism>
<evidence type="ECO:0000313" key="2">
    <source>
        <dbReference type="Proteomes" id="UP000694888"/>
    </source>
</evidence>